<dbReference type="Proteomes" id="UP000582213">
    <property type="component" value="Unassembled WGS sequence"/>
</dbReference>
<evidence type="ECO:0000313" key="1">
    <source>
        <dbReference type="EMBL" id="MBB5255166.1"/>
    </source>
</evidence>
<protein>
    <submittedName>
        <fullName evidence="1">Uncharacterized protein</fullName>
    </submittedName>
</protein>
<evidence type="ECO:0000313" key="2">
    <source>
        <dbReference type="Proteomes" id="UP000582213"/>
    </source>
</evidence>
<dbReference type="AlphaFoldDB" id="A0A7J9RXG1"/>
<proteinExistence type="predicted"/>
<comment type="caution">
    <text evidence="1">The sequence shown here is derived from an EMBL/GenBank/DDBJ whole genome shotgun (WGS) entry which is preliminary data.</text>
</comment>
<name>A0A7J9RXG1_SULOH</name>
<dbReference type="RefSeq" id="WP_184651095.1">
    <property type="nucleotide sequence ID" value="NZ_JACHFY010000048.1"/>
</dbReference>
<organism evidence="1 2">
    <name type="scientific">Sulfurisphaera ohwakuensis</name>
    <dbReference type="NCBI Taxonomy" id="69656"/>
    <lineage>
        <taxon>Archaea</taxon>
        <taxon>Thermoproteota</taxon>
        <taxon>Thermoprotei</taxon>
        <taxon>Sulfolobales</taxon>
        <taxon>Sulfolobaceae</taxon>
        <taxon>Sulfurisphaera</taxon>
    </lineage>
</organism>
<sequence>MQRKQGIMIAKKYLEKTKIFNHGIKGYQQGLSNSQSKLTVTKGELVSIYRKILAV</sequence>
<accession>A0A7J9RXG1</accession>
<dbReference type="EMBL" id="JACHFY010000048">
    <property type="protein sequence ID" value="MBB5255166.1"/>
    <property type="molecule type" value="Genomic_DNA"/>
</dbReference>
<gene>
    <name evidence="1" type="ORF">HNQ62_002941</name>
</gene>
<reference evidence="1 2" key="1">
    <citation type="submission" date="2020-08" db="EMBL/GenBank/DDBJ databases">
        <title>Genomic Encyclopedia of Type Strains, Phase IV (KMG-IV): sequencing the most valuable type-strain genomes for metagenomic binning, comparative biology and taxonomic classification.</title>
        <authorList>
            <person name="Goeker M."/>
        </authorList>
    </citation>
    <scope>NUCLEOTIDE SEQUENCE [LARGE SCALE GENOMIC DNA]</scope>
    <source>
        <strain evidence="1 2">DSM 12421</strain>
    </source>
</reference>